<feature type="region of interest" description="Disordered" evidence="3">
    <location>
        <begin position="501"/>
        <end position="546"/>
    </location>
</feature>
<evidence type="ECO:0000256" key="3">
    <source>
        <dbReference type="SAM" id="MobiDB-lite"/>
    </source>
</evidence>
<name>A0A022REC5_ERYGU</name>
<feature type="region of interest" description="Disordered" evidence="3">
    <location>
        <begin position="458"/>
        <end position="487"/>
    </location>
</feature>
<feature type="compositionally biased region" description="Basic residues" evidence="3">
    <location>
        <begin position="506"/>
        <end position="518"/>
    </location>
</feature>
<feature type="domain" description="HTH myb-type" evidence="5">
    <location>
        <begin position="548"/>
        <end position="607"/>
    </location>
</feature>
<dbReference type="PhylomeDB" id="A0A022REC5"/>
<feature type="region of interest" description="Disordered" evidence="3">
    <location>
        <begin position="647"/>
        <end position="674"/>
    </location>
</feature>
<protein>
    <submittedName>
        <fullName evidence="6">Uncharacterized protein</fullName>
    </submittedName>
</protein>
<proteinExistence type="predicted"/>
<feature type="compositionally biased region" description="Basic and acidic residues" evidence="3">
    <location>
        <begin position="519"/>
        <end position="535"/>
    </location>
</feature>
<dbReference type="KEGG" id="egt:105956690"/>
<feature type="compositionally biased region" description="Low complexity" evidence="3">
    <location>
        <begin position="657"/>
        <end position="667"/>
    </location>
</feature>
<keyword evidence="2" id="KW-0539">Nucleus</keyword>
<dbReference type="eggNOG" id="ENOG502R44U">
    <property type="taxonomic scope" value="Eukaryota"/>
</dbReference>
<dbReference type="SMART" id="SM00717">
    <property type="entry name" value="SANT"/>
    <property type="match status" value="1"/>
</dbReference>
<evidence type="ECO:0000259" key="5">
    <source>
        <dbReference type="PROSITE" id="PS51294"/>
    </source>
</evidence>
<dbReference type="EMBL" id="KI630480">
    <property type="protein sequence ID" value="EYU38546.1"/>
    <property type="molecule type" value="Genomic_DNA"/>
</dbReference>
<dbReference type="InterPro" id="IPR017930">
    <property type="entry name" value="Myb_dom"/>
</dbReference>
<sequence>MENGRPVLGLEDGTIDVERLLVEPQDGHVSMDSVMCFNKKIPKNTMEMVDVSCRFGASGTGSAKEGEDILNGEVLDAMPSEVDVGYLRLHDEFCSMGDEYLLGVQFAESITNLDYGSTEALQAPFPDSQMQVSGAGSGSGSTCKSDRFRKMEVLDCKNNQFNYGCSELSDIPSYHECEMLIGEEPSISPRSFSLQNIGKFHNSSSYSFEDILSDENNGRQSALGEMFCSPKTENSNEFELAVQDGETCQRQETLATTPVQANCTDILPTQKRSRKPTQRYIDELADPFSTNSKKRREVSSSTLKVKDKSLRVKDHKKCHMGTRAIRLPAEESSVMAIQVPFASLAHNECPKDHLNSKVECVNIGNLMTNPKGKRSAPENQKKRDESITAVYLKKDDYVTSHKKGDDYVTSRKKRDDFVTNRKKGDDYVTSRKKGDDYVTSRKKGDDFVIAAANLKKRDDHAIEASQKKKNDCTGAATPAANLKKREDRAIEACQKKKNDFTDATTPKKRDKHLKHASGNKRDDCDTSALHEKKSENSLTDESPEEVSAFRKHHRLWTIAEVRKLIDGVSQYGVGRWSRIKKLFFATSAHRTSVDLKDKWRNLLKASGGIQEQGNQQGEKKRNMAWRPLPKSILRRVCELSAMYPYPKGQRPKKITDNNNNNNYNSYNESPDRSTDITLSDYRRILRSVDDN</sequence>
<dbReference type="Proteomes" id="UP000030748">
    <property type="component" value="Unassembled WGS sequence"/>
</dbReference>
<dbReference type="Pfam" id="PF00249">
    <property type="entry name" value="Myb_DNA-binding"/>
    <property type="match status" value="1"/>
</dbReference>
<dbReference type="SUPFAM" id="SSF46689">
    <property type="entry name" value="Homeodomain-like"/>
    <property type="match status" value="1"/>
</dbReference>
<evidence type="ECO:0000259" key="4">
    <source>
        <dbReference type="PROSITE" id="PS50090"/>
    </source>
</evidence>
<dbReference type="GO" id="GO:0005634">
    <property type="term" value="C:nucleus"/>
    <property type="evidence" value="ECO:0007669"/>
    <property type="project" value="UniProtKB-SubCell"/>
</dbReference>
<dbReference type="InterPro" id="IPR001005">
    <property type="entry name" value="SANT/Myb"/>
</dbReference>
<gene>
    <name evidence="6" type="ORF">MIMGU_mgv1a002281mg</name>
</gene>
<evidence type="ECO:0000256" key="2">
    <source>
        <dbReference type="ARBA" id="ARBA00023242"/>
    </source>
</evidence>
<keyword evidence="7" id="KW-1185">Reference proteome</keyword>
<dbReference type="OMA" id="PRNDHVS"/>
<dbReference type="InterPro" id="IPR009057">
    <property type="entry name" value="Homeodomain-like_sf"/>
</dbReference>
<feature type="compositionally biased region" description="Basic and acidic residues" evidence="3">
    <location>
        <begin position="458"/>
        <end position="471"/>
    </location>
</feature>
<comment type="subcellular location">
    <subcellularLocation>
        <location evidence="1">Nucleus</location>
    </subcellularLocation>
</comment>
<dbReference type="Gene3D" id="1.10.246.220">
    <property type="match status" value="1"/>
</dbReference>
<dbReference type="PROSITE" id="PS50090">
    <property type="entry name" value="MYB_LIKE"/>
    <property type="match status" value="1"/>
</dbReference>
<accession>A0A022REC5</accession>
<dbReference type="PROSITE" id="PS51294">
    <property type="entry name" value="HTH_MYB"/>
    <property type="match status" value="1"/>
</dbReference>
<organism evidence="6 7">
    <name type="scientific">Erythranthe guttata</name>
    <name type="common">Yellow monkey flower</name>
    <name type="synonym">Mimulus guttatus</name>
    <dbReference type="NCBI Taxonomy" id="4155"/>
    <lineage>
        <taxon>Eukaryota</taxon>
        <taxon>Viridiplantae</taxon>
        <taxon>Streptophyta</taxon>
        <taxon>Embryophyta</taxon>
        <taxon>Tracheophyta</taxon>
        <taxon>Spermatophyta</taxon>
        <taxon>Magnoliopsida</taxon>
        <taxon>eudicotyledons</taxon>
        <taxon>Gunneridae</taxon>
        <taxon>Pentapetalae</taxon>
        <taxon>asterids</taxon>
        <taxon>lamiids</taxon>
        <taxon>Lamiales</taxon>
        <taxon>Phrymaceae</taxon>
        <taxon>Erythranthe</taxon>
    </lineage>
</organism>
<dbReference type="PANTHER" id="PTHR47122">
    <property type="entry name" value="MYB-LIKE DNA-BINDING DOMAIN CONTAINING PROTEIN, EXPRESSED"/>
    <property type="match status" value="1"/>
</dbReference>
<evidence type="ECO:0000313" key="7">
    <source>
        <dbReference type="Proteomes" id="UP000030748"/>
    </source>
</evidence>
<dbReference type="PANTHER" id="PTHR47122:SF13">
    <property type="entry name" value="HOMEODOMAIN-LIKE PROTEIN-RELATED"/>
    <property type="match status" value="1"/>
</dbReference>
<evidence type="ECO:0000256" key="1">
    <source>
        <dbReference type="ARBA" id="ARBA00004123"/>
    </source>
</evidence>
<evidence type="ECO:0000313" key="6">
    <source>
        <dbReference type="EMBL" id="EYU38546.1"/>
    </source>
</evidence>
<dbReference type="AlphaFoldDB" id="A0A022REC5"/>
<dbReference type="OrthoDB" id="608866at2759"/>
<feature type="domain" description="Myb-like" evidence="4">
    <location>
        <begin position="556"/>
        <end position="603"/>
    </location>
</feature>
<dbReference type="CDD" id="cd11660">
    <property type="entry name" value="SANT_TRF"/>
    <property type="match status" value="1"/>
</dbReference>
<reference evidence="6 7" key="1">
    <citation type="journal article" date="2013" name="Proc. Natl. Acad. Sci. U.S.A.">
        <title>Fine-scale variation in meiotic recombination in Mimulus inferred from population shotgun sequencing.</title>
        <authorList>
            <person name="Hellsten U."/>
            <person name="Wright K.M."/>
            <person name="Jenkins J."/>
            <person name="Shu S."/>
            <person name="Yuan Y."/>
            <person name="Wessler S.R."/>
            <person name="Schmutz J."/>
            <person name="Willis J.H."/>
            <person name="Rokhsar D.S."/>
        </authorList>
    </citation>
    <scope>NUCLEOTIDE SEQUENCE [LARGE SCALE GENOMIC DNA]</scope>
    <source>
        <strain evidence="7">cv. DUN x IM62</strain>
    </source>
</reference>